<organism evidence="1 2">
    <name type="scientific">Leucogyrophana mollusca</name>
    <dbReference type="NCBI Taxonomy" id="85980"/>
    <lineage>
        <taxon>Eukaryota</taxon>
        <taxon>Fungi</taxon>
        <taxon>Dikarya</taxon>
        <taxon>Basidiomycota</taxon>
        <taxon>Agaricomycotina</taxon>
        <taxon>Agaricomycetes</taxon>
        <taxon>Agaricomycetidae</taxon>
        <taxon>Boletales</taxon>
        <taxon>Boletales incertae sedis</taxon>
        <taxon>Leucogyrophana</taxon>
    </lineage>
</organism>
<reference evidence="1" key="1">
    <citation type="journal article" date="2021" name="New Phytol.">
        <title>Evolutionary innovations through gain and loss of genes in the ectomycorrhizal Boletales.</title>
        <authorList>
            <person name="Wu G."/>
            <person name="Miyauchi S."/>
            <person name="Morin E."/>
            <person name="Kuo A."/>
            <person name="Drula E."/>
            <person name="Varga T."/>
            <person name="Kohler A."/>
            <person name="Feng B."/>
            <person name="Cao Y."/>
            <person name="Lipzen A."/>
            <person name="Daum C."/>
            <person name="Hundley H."/>
            <person name="Pangilinan J."/>
            <person name="Johnson J."/>
            <person name="Barry K."/>
            <person name="LaButti K."/>
            <person name="Ng V."/>
            <person name="Ahrendt S."/>
            <person name="Min B."/>
            <person name="Choi I.G."/>
            <person name="Park H."/>
            <person name="Plett J.M."/>
            <person name="Magnuson J."/>
            <person name="Spatafora J.W."/>
            <person name="Nagy L.G."/>
            <person name="Henrissat B."/>
            <person name="Grigoriev I.V."/>
            <person name="Yang Z.L."/>
            <person name="Xu J."/>
            <person name="Martin F.M."/>
        </authorList>
    </citation>
    <scope>NUCLEOTIDE SEQUENCE</scope>
    <source>
        <strain evidence="1">KUC20120723A-06</strain>
    </source>
</reference>
<protein>
    <submittedName>
        <fullName evidence="1">Uncharacterized protein</fullName>
    </submittedName>
</protein>
<keyword evidence="2" id="KW-1185">Reference proteome</keyword>
<sequence length="119" mass="13534">MSPPRRRDSRERPKDTKRSRKYSRSPRNSRSPADRRQARSVAMDVSEDLPQNSKGELKIKGQAQVEKKKSKWDSGETEGGPSNSTTDKLELEKRENELKEKALRNKVVRTRKGSNGGPS</sequence>
<dbReference type="EMBL" id="MU266351">
    <property type="protein sequence ID" value="KAH7928612.1"/>
    <property type="molecule type" value="Genomic_DNA"/>
</dbReference>
<comment type="caution">
    <text evidence="1">The sequence shown here is derived from an EMBL/GenBank/DDBJ whole genome shotgun (WGS) entry which is preliminary data.</text>
</comment>
<evidence type="ECO:0000313" key="2">
    <source>
        <dbReference type="Proteomes" id="UP000790709"/>
    </source>
</evidence>
<gene>
    <name evidence="1" type="ORF">BV22DRAFT_1126422</name>
</gene>
<accession>A0ACB8BT26</accession>
<proteinExistence type="predicted"/>
<dbReference type="Proteomes" id="UP000790709">
    <property type="component" value="Unassembled WGS sequence"/>
</dbReference>
<name>A0ACB8BT26_9AGAM</name>
<evidence type="ECO:0000313" key="1">
    <source>
        <dbReference type="EMBL" id="KAH7928612.1"/>
    </source>
</evidence>